<dbReference type="EMBL" id="AP019860">
    <property type="protein sequence ID" value="BBM87151.1"/>
    <property type="molecule type" value="Genomic_DNA"/>
</dbReference>
<dbReference type="InterPro" id="IPR000073">
    <property type="entry name" value="AB_hydrolase_1"/>
</dbReference>
<dbReference type="Gene3D" id="3.40.50.1820">
    <property type="entry name" value="alpha/beta hydrolase"/>
    <property type="match status" value="1"/>
</dbReference>
<sequence>MDMHKNNINHIVNSFFQRVPEHQSRLFRNFIESNPKKSIEAAGKVFQYTSCGIGTQTVVLLSGAMVSSYMWFHVAQLLQKEYRLLIPELPKTGMGADEAIILINSILKLEKIDKAIIAGYSYGGAIAQYFAALHPEKVDCLVLSHTGLIWDDDKVQKIEKALRIIKWIPGFMFKLAKYIRTKGCKASEWYLFRKAFFNWSFSTIVKKDIIQMLENSKVFQQNIEQSKVEPYQWKGNTVIMGTKSDRDTFKYFDELCKHYKNCSSYVFDLPEAGHHTIFLYPKEYTQKFKELIVSKYTKSK</sequence>
<dbReference type="KEGG" id="uam:UABAM_05554"/>
<reference evidence="2 3" key="1">
    <citation type="submission" date="2019-08" db="EMBL/GenBank/DDBJ databases">
        <title>Complete genome sequence of Candidatus Uab amorphum.</title>
        <authorList>
            <person name="Shiratori T."/>
            <person name="Suzuki S."/>
            <person name="Kakizawa Y."/>
            <person name="Ishida K."/>
        </authorList>
    </citation>
    <scope>NUCLEOTIDE SEQUENCE [LARGE SCALE GENOMIC DNA]</scope>
    <source>
        <strain evidence="2 3">SRT547</strain>
    </source>
</reference>
<dbReference type="RefSeq" id="WP_151971179.1">
    <property type="nucleotide sequence ID" value="NZ_AP019860.1"/>
</dbReference>
<dbReference type="Pfam" id="PF00561">
    <property type="entry name" value="Abhydrolase_1"/>
    <property type="match status" value="1"/>
</dbReference>
<evidence type="ECO:0000313" key="2">
    <source>
        <dbReference type="EMBL" id="BBM87151.1"/>
    </source>
</evidence>
<dbReference type="PANTHER" id="PTHR43798:SF33">
    <property type="entry name" value="HYDROLASE, PUTATIVE (AFU_ORTHOLOGUE AFUA_2G14860)-RELATED"/>
    <property type="match status" value="1"/>
</dbReference>
<feature type="domain" description="AB hydrolase-1" evidence="1">
    <location>
        <begin position="57"/>
        <end position="172"/>
    </location>
</feature>
<keyword evidence="3" id="KW-1185">Reference proteome</keyword>
<gene>
    <name evidence="2" type="ORF">UABAM_05554</name>
</gene>
<dbReference type="GO" id="GO:0016020">
    <property type="term" value="C:membrane"/>
    <property type="evidence" value="ECO:0007669"/>
    <property type="project" value="TreeGrafter"/>
</dbReference>
<dbReference type="InterPro" id="IPR029058">
    <property type="entry name" value="AB_hydrolase_fold"/>
</dbReference>
<organism evidence="2 3">
    <name type="scientific">Uabimicrobium amorphum</name>
    <dbReference type="NCBI Taxonomy" id="2596890"/>
    <lineage>
        <taxon>Bacteria</taxon>
        <taxon>Pseudomonadati</taxon>
        <taxon>Planctomycetota</taxon>
        <taxon>Candidatus Uabimicrobiia</taxon>
        <taxon>Candidatus Uabimicrobiales</taxon>
        <taxon>Candidatus Uabimicrobiaceae</taxon>
        <taxon>Candidatus Uabimicrobium</taxon>
    </lineage>
</organism>
<proteinExistence type="predicted"/>
<dbReference type="Proteomes" id="UP000326354">
    <property type="component" value="Chromosome"/>
</dbReference>
<evidence type="ECO:0000313" key="3">
    <source>
        <dbReference type="Proteomes" id="UP000326354"/>
    </source>
</evidence>
<accession>A0A5S9F692</accession>
<dbReference type="GO" id="GO:0016787">
    <property type="term" value="F:hydrolase activity"/>
    <property type="evidence" value="ECO:0007669"/>
    <property type="project" value="UniProtKB-KW"/>
</dbReference>
<protein>
    <submittedName>
        <fullName evidence="2">Hydrolase</fullName>
    </submittedName>
</protein>
<name>A0A5S9F692_UABAM</name>
<dbReference type="AlphaFoldDB" id="A0A5S9F692"/>
<evidence type="ECO:0000259" key="1">
    <source>
        <dbReference type="Pfam" id="PF00561"/>
    </source>
</evidence>
<dbReference type="PANTHER" id="PTHR43798">
    <property type="entry name" value="MONOACYLGLYCEROL LIPASE"/>
    <property type="match status" value="1"/>
</dbReference>
<keyword evidence="2" id="KW-0378">Hydrolase</keyword>
<dbReference type="SUPFAM" id="SSF53474">
    <property type="entry name" value="alpha/beta-Hydrolases"/>
    <property type="match status" value="1"/>
</dbReference>
<dbReference type="InterPro" id="IPR050266">
    <property type="entry name" value="AB_hydrolase_sf"/>
</dbReference>
<dbReference type="OrthoDB" id="9797695at2"/>